<evidence type="ECO:0000313" key="9">
    <source>
        <dbReference type="EMBL" id="VDN49026.1"/>
    </source>
</evidence>
<sequence>MDFTLVISQVIILFFIMFLGYVLRSKGIITEEGIKNFSSLIFYVTMPAMIIASLGNTASTKLSDLYDIALATFITYGILIGMAPVLAKLVKAPLGSIGLYKFMAIFGNVGFIGFPMTIALLGEDALFMAAIFNIPFNLLLYTLGVYFILSDKNKDHKMEWSIKQFMNPGIIATVIGIISFLSGWKLPVVVLNISDVLGSITTPLAMIVVGASLFGVKIRTILKNYRIFALSVIRMILFPLGIGFVLSSIGLTGFGLWVPIILSGMPIGTNTVIMARQYGGNTLEASEAVFLSTLMMIATIPILIIIVGLYS</sequence>
<evidence type="ECO:0000256" key="3">
    <source>
        <dbReference type="ARBA" id="ARBA00022448"/>
    </source>
</evidence>
<feature type="transmembrane region" description="Helical" evidence="8">
    <location>
        <begin position="170"/>
        <end position="190"/>
    </location>
</feature>
<feature type="transmembrane region" description="Helical" evidence="8">
    <location>
        <begin position="127"/>
        <end position="149"/>
    </location>
</feature>
<keyword evidence="3" id="KW-0813">Transport</keyword>
<dbReference type="GO" id="GO:0005886">
    <property type="term" value="C:plasma membrane"/>
    <property type="evidence" value="ECO:0007669"/>
    <property type="project" value="UniProtKB-SubCell"/>
</dbReference>
<feature type="transmembrane region" description="Helical" evidence="8">
    <location>
        <begin position="288"/>
        <end position="310"/>
    </location>
</feature>
<dbReference type="AlphaFoldDB" id="A0A3P7S2G1"/>
<protein>
    <recommendedName>
        <fullName evidence="11">AEC family transporter</fullName>
    </recommendedName>
</protein>
<keyword evidence="10" id="KW-1185">Reference proteome</keyword>
<dbReference type="Pfam" id="PF03547">
    <property type="entry name" value="Mem_trans"/>
    <property type="match status" value="1"/>
</dbReference>
<name>A0A3P7S2G1_9FIRM</name>
<comment type="subcellular location">
    <subcellularLocation>
        <location evidence="1">Cell membrane</location>
        <topology evidence="1">Multi-pass membrane protein</topology>
    </subcellularLocation>
</comment>
<dbReference type="PANTHER" id="PTHR36838">
    <property type="entry name" value="AUXIN EFFLUX CARRIER FAMILY PROTEIN"/>
    <property type="match status" value="1"/>
</dbReference>
<keyword evidence="5 8" id="KW-0812">Transmembrane</keyword>
<reference evidence="9 10" key="1">
    <citation type="submission" date="2018-09" db="EMBL/GenBank/DDBJ databases">
        <authorList>
            <person name="Postec A."/>
        </authorList>
    </citation>
    <scope>NUCLEOTIDE SEQUENCE [LARGE SCALE GENOMIC DNA]</scope>
    <source>
        <strain evidence="9">70B-A</strain>
    </source>
</reference>
<dbReference type="OrthoDB" id="9798064at2"/>
<feature type="transmembrane region" description="Helical" evidence="8">
    <location>
        <begin position="36"/>
        <end position="56"/>
    </location>
</feature>
<comment type="similarity">
    <text evidence="2">Belongs to the auxin efflux carrier (TC 2.A.69) family.</text>
</comment>
<dbReference type="EMBL" id="LR130778">
    <property type="protein sequence ID" value="VDN49026.1"/>
    <property type="molecule type" value="Genomic_DNA"/>
</dbReference>
<organism evidence="9 10">
    <name type="scientific">Petrocella atlantisensis</name>
    <dbReference type="NCBI Taxonomy" id="2173034"/>
    <lineage>
        <taxon>Bacteria</taxon>
        <taxon>Bacillati</taxon>
        <taxon>Bacillota</taxon>
        <taxon>Clostridia</taxon>
        <taxon>Lachnospirales</taxon>
        <taxon>Vallitaleaceae</taxon>
        <taxon>Petrocella</taxon>
    </lineage>
</organism>
<feature type="transmembrane region" description="Helical" evidence="8">
    <location>
        <begin position="196"/>
        <end position="216"/>
    </location>
</feature>
<feature type="transmembrane region" description="Helical" evidence="8">
    <location>
        <begin position="256"/>
        <end position="276"/>
    </location>
</feature>
<keyword evidence="7 8" id="KW-0472">Membrane</keyword>
<dbReference type="GO" id="GO:0055085">
    <property type="term" value="P:transmembrane transport"/>
    <property type="evidence" value="ECO:0007669"/>
    <property type="project" value="InterPro"/>
</dbReference>
<dbReference type="KEGG" id="cbar:PATL70BA_3107"/>
<feature type="transmembrane region" description="Helical" evidence="8">
    <location>
        <begin position="228"/>
        <end position="250"/>
    </location>
</feature>
<feature type="transmembrane region" description="Helical" evidence="8">
    <location>
        <begin position="6"/>
        <end position="24"/>
    </location>
</feature>
<evidence type="ECO:0000256" key="7">
    <source>
        <dbReference type="ARBA" id="ARBA00023136"/>
    </source>
</evidence>
<evidence type="ECO:0008006" key="11">
    <source>
        <dbReference type="Google" id="ProtNLM"/>
    </source>
</evidence>
<evidence type="ECO:0000256" key="6">
    <source>
        <dbReference type="ARBA" id="ARBA00022989"/>
    </source>
</evidence>
<evidence type="ECO:0000313" key="10">
    <source>
        <dbReference type="Proteomes" id="UP000279029"/>
    </source>
</evidence>
<feature type="transmembrane region" description="Helical" evidence="8">
    <location>
        <begin position="68"/>
        <end position="87"/>
    </location>
</feature>
<dbReference type="RefSeq" id="WP_125138069.1">
    <property type="nucleotide sequence ID" value="NZ_LR130778.1"/>
</dbReference>
<dbReference type="PANTHER" id="PTHR36838:SF1">
    <property type="entry name" value="SLR1864 PROTEIN"/>
    <property type="match status" value="1"/>
</dbReference>
<dbReference type="InterPro" id="IPR038770">
    <property type="entry name" value="Na+/solute_symporter_sf"/>
</dbReference>
<evidence type="ECO:0000256" key="8">
    <source>
        <dbReference type="SAM" id="Phobius"/>
    </source>
</evidence>
<evidence type="ECO:0000256" key="4">
    <source>
        <dbReference type="ARBA" id="ARBA00022475"/>
    </source>
</evidence>
<feature type="transmembrane region" description="Helical" evidence="8">
    <location>
        <begin position="99"/>
        <end position="121"/>
    </location>
</feature>
<keyword evidence="4" id="KW-1003">Cell membrane</keyword>
<accession>A0A3P7S2G1</accession>
<evidence type="ECO:0000256" key="1">
    <source>
        <dbReference type="ARBA" id="ARBA00004651"/>
    </source>
</evidence>
<evidence type="ECO:0000256" key="5">
    <source>
        <dbReference type="ARBA" id="ARBA00022692"/>
    </source>
</evidence>
<gene>
    <name evidence="9" type="ORF">PATL70BA_3107</name>
</gene>
<dbReference type="Gene3D" id="1.20.1530.20">
    <property type="match status" value="1"/>
</dbReference>
<proteinExistence type="inferred from homology"/>
<evidence type="ECO:0000256" key="2">
    <source>
        <dbReference type="ARBA" id="ARBA00010145"/>
    </source>
</evidence>
<dbReference type="Proteomes" id="UP000279029">
    <property type="component" value="Chromosome"/>
</dbReference>
<keyword evidence="6 8" id="KW-1133">Transmembrane helix</keyword>
<dbReference type="InterPro" id="IPR004776">
    <property type="entry name" value="Mem_transp_PIN-like"/>
</dbReference>